<dbReference type="Proteomes" id="UP001151760">
    <property type="component" value="Unassembled WGS sequence"/>
</dbReference>
<protein>
    <submittedName>
        <fullName evidence="2">Uncharacterized protein</fullName>
    </submittedName>
</protein>
<proteinExistence type="predicted"/>
<accession>A0ABQ4XGT9</accession>
<keyword evidence="1" id="KW-0472">Membrane</keyword>
<dbReference type="EMBL" id="BQNB010009477">
    <property type="protein sequence ID" value="GJS64075.1"/>
    <property type="molecule type" value="Genomic_DNA"/>
</dbReference>
<name>A0ABQ4XGT9_9ASTR</name>
<comment type="caution">
    <text evidence="2">The sequence shown here is derived from an EMBL/GenBank/DDBJ whole genome shotgun (WGS) entry which is preliminary data.</text>
</comment>
<reference evidence="2" key="2">
    <citation type="submission" date="2022-01" db="EMBL/GenBank/DDBJ databases">
        <authorList>
            <person name="Yamashiro T."/>
            <person name="Shiraishi A."/>
            <person name="Satake H."/>
            <person name="Nakayama K."/>
        </authorList>
    </citation>
    <scope>NUCLEOTIDE SEQUENCE</scope>
</reference>
<feature type="transmembrane region" description="Helical" evidence="1">
    <location>
        <begin position="110"/>
        <end position="134"/>
    </location>
</feature>
<gene>
    <name evidence="2" type="ORF">Tco_0678639</name>
</gene>
<keyword evidence="1" id="KW-0812">Transmembrane</keyword>
<keyword evidence="3" id="KW-1185">Reference proteome</keyword>
<evidence type="ECO:0000313" key="2">
    <source>
        <dbReference type="EMBL" id="GJS64075.1"/>
    </source>
</evidence>
<sequence length="208" mass="23635">MDYAANLVRQIILNRLRSEQEAEATHADKLLSKCKPVKYFQKSDLYKVEQQQCGRSTLLKLNNNNAVDILVEHLDVEMCIVGNHIVHTLEMVVYDVARMVEMRMGSDGKFVTCIGFVCMFVMGMGYDMMVAMVAHKVDLGCRMVAHMLEIVYVCLPVGQGQTIFGIGHVCGPVDYICYNVYFLAPHLEIVYDLYFWDDLAIGCPFEVE</sequence>
<organism evidence="2 3">
    <name type="scientific">Tanacetum coccineum</name>
    <dbReference type="NCBI Taxonomy" id="301880"/>
    <lineage>
        <taxon>Eukaryota</taxon>
        <taxon>Viridiplantae</taxon>
        <taxon>Streptophyta</taxon>
        <taxon>Embryophyta</taxon>
        <taxon>Tracheophyta</taxon>
        <taxon>Spermatophyta</taxon>
        <taxon>Magnoliopsida</taxon>
        <taxon>eudicotyledons</taxon>
        <taxon>Gunneridae</taxon>
        <taxon>Pentapetalae</taxon>
        <taxon>asterids</taxon>
        <taxon>campanulids</taxon>
        <taxon>Asterales</taxon>
        <taxon>Asteraceae</taxon>
        <taxon>Asteroideae</taxon>
        <taxon>Anthemideae</taxon>
        <taxon>Anthemidinae</taxon>
        <taxon>Tanacetum</taxon>
    </lineage>
</organism>
<keyword evidence="1" id="KW-1133">Transmembrane helix</keyword>
<evidence type="ECO:0000313" key="3">
    <source>
        <dbReference type="Proteomes" id="UP001151760"/>
    </source>
</evidence>
<evidence type="ECO:0000256" key="1">
    <source>
        <dbReference type="SAM" id="Phobius"/>
    </source>
</evidence>
<reference evidence="2" key="1">
    <citation type="journal article" date="2022" name="Int. J. Mol. Sci.">
        <title>Draft Genome of Tanacetum Coccineum: Genomic Comparison of Closely Related Tanacetum-Family Plants.</title>
        <authorList>
            <person name="Yamashiro T."/>
            <person name="Shiraishi A."/>
            <person name="Nakayama K."/>
            <person name="Satake H."/>
        </authorList>
    </citation>
    <scope>NUCLEOTIDE SEQUENCE</scope>
</reference>